<evidence type="ECO:0000259" key="4">
    <source>
        <dbReference type="Pfam" id="PF18088"/>
    </source>
</evidence>
<gene>
    <name evidence="5" type="ORF">WMO24_06510</name>
</gene>
<feature type="domain" description="Glycoside hydrolase family 20 catalytic" evidence="3">
    <location>
        <begin position="103"/>
        <end position="272"/>
    </location>
</feature>
<protein>
    <submittedName>
        <fullName evidence="5">Family 20 glycosylhydrolase</fullName>
    </submittedName>
</protein>
<evidence type="ECO:0000313" key="5">
    <source>
        <dbReference type="EMBL" id="MEQ2520078.1"/>
    </source>
</evidence>
<dbReference type="Pfam" id="PF00728">
    <property type="entry name" value="Glyco_hydro_20"/>
    <property type="match status" value="1"/>
</dbReference>
<evidence type="ECO:0000256" key="2">
    <source>
        <dbReference type="ARBA" id="ARBA00022801"/>
    </source>
</evidence>
<sequence>MKQVKIFPERIPEDLKAGLYEIAEHEGFCLCEEGVRITAEPGEHFEVCGKNHTLNVRYQKRAQFFRALSYLKEAEDFEMNQQPVFQHNGAMLDCSRNAVLTPQTFRLMLRKMALMGLDTAMLYTEDTYELPGHPYFGYLRGRYTQQELRDLDQYAASLGIELIPCIQTLGHLERALHWPQIDSDLRDTADILMVGEEKVYVLIDQMLRFAAETFQTQNIHIGMDEAWTLGLGNYRFKHGITPAEKLMKQHLSRVHEIAKKYSLKPMMWSDMYFRTISTTGSYYDVPGEIPQNIIDAADEEIPLVYWDYYHEDPAFYDRFVRLHTAFHSPLAFAGGVWTWIGPAPAMDKMIRVTLPALQKCAEYGIRRVFATAWGDDGAETNLLTALYGLQVFAEFDYSQNDCLAHLAARFEACTGEKADAFAHLSDFNNLPGTLPKTNDPVNAAKFLLYEDPLLPLFDADINGRDFSGHYYALQKQYAAFHSDEPCFEALYRFYEVLAELLAARCAWRIVAPSAQKNSPVAAQAADSAKHIAELYRKCKAVWQKLWEQTNRPYGFEIIDVRLSGAAGRFETAAEQMRRLARGEIDQIETLSCPKLPYVTDESGRFSGCYAWNQCISACRI</sequence>
<dbReference type="InterPro" id="IPR038901">
    <property type="entry name" value="HEXDC-like"/>
</dbReference>
<name>A0ABV1GF04_9FIRM</name>
<comment type="caution">
    <text evidence="5">The sequence shown here is derived from an EMBL/GenBank/DDBJ whole genome shotgun (WGS) entry which is preliminary data.</text>
</comment>
<accession>A0ABV1GF04</accession>
<dbReference type="PANTHER" id="PTHR21040:SF8">
    <property type="entry name" value="BCDNA.GH04120"/>
    <property type="match status" value="1"/>
</dbReference>
<dbReference type="InterPro" id="IPR025705">
    <property type="entry name" value="Beta_hexosaminidase_sua/sub"/>
</dbReference>
<dbReference type="Gene3D" id="1.20.120.670">
    <property type="entry name" value="N-acetyl-b-d-glucoasminidase"/>
    <property type="match status" value="1"/>
</dbReference>
<proteinExistence type="inferred from homology"/>
<evidence type="ECO:0000259" key="3">
    <source>
        <dbReference type="Pfam" id="PF00728"/>
    </source>
</evidence>
<comment type="similarity">
    <text evidence="1">Belongs to the glycosyl hydrolase 20 family.</text>
</comment>
<dbReference type="RefSeq" id="WP_349215519.1">
    <property type="nucleotide sequence ID" value="NZ_JBBMFA010000081.1"/>
</dbReference>
<dbReference type="PRINTS" id="PR00738">
    <property type="entry name" value="GLHYDRLASE20"/>
</dbReference>
<dbReference type="InterPro" id="IPR041063">
    <property type="entry name" value="Glyco_H_20C_C"/>
</dbReference>
<keyword evidence="2" id="KW-0378">Hydrolase</keyword>
<evidence type="ECO:0000256" key="1">
    <source>
        <dbReference type="ARBA" id="ARBA00006285"/>
    </source>
</evidence>
<dbReference type="InterPro" id="IPR015883">
    <property type="entry name" value="Glyco_hydro_20_cat"/>
</dbReference>
<dbReference type="Pfam" id="PF18088">
    <property type="entry name" value="Glyco_H_20C_C"/>
    <property type="match status" value="1"/>
</dbReference>
<dbReference type="EMBL" id="JBBMFA010000081">
    <property type="protein sequence ID" value="MEQ2520078.1"/>
    <property type="molecule type" value="Genomic_DNA"/>
</dbReference>
<dbReference type="CDD" id="cd06565">
    <property type="entry name" value="GH20_GcnA-like"/>
    <property type="match status" value="1"/>
</dbReference>
<dbReference type="PANTHER" id="PTHR21040">
    <property type="entry name" value="BCDNA.GH04120"/>
    <property type="match status" value="1"/>
</dbReference>
<keyword evidence="6" id="KW-1185">Reference proteome</keyword>
<dbReference type="SUPFAM" id="SSF51445">
    <property type="entry name" value="(Trans)glycosidases"/>
    <property type="match status" value="1"/>
</dbReference>
<reference evidence="5 6" key="1">
    <citation type="submission" date="2024-03" db="EMBL/GenBank/DDBJ databases">
        <title>Human intestinal bacterial collection.</title>
        <authorList>
            <person name="Pauvert C."/>
            <person name="Hitch T.C.A."/>
            <person name="Clavel T."/>
        </authorList>
    </citation>
    <scope>NUCLEOTIDE SEQUENCE [LARGE SCALE GENOMIC DNA]</scope>
    <source>
        <strain evidence="5 6">CLA-JM-H11</strain>
    </source>
</reference>
<dbReference type="Proteomes" id="UP001477672">
    <property type="component" value="Unassembled WGS sequence"/>
</dbReference>
<evidence type="ECO:0000313" key="6">
    <source>
        <dbReference type="Proteomes" id="UP001477672"/>
    </source>
</evidence>
<dbReference type="InterPro" id="IPR017853">
    <property type="entry name" value="GH"/>
</dbReference>
<feature type="domain" description="Glycoside Hydrolase 20C C-terminal" evidence="4">
    <location>
        <begin position="419"/>
        <end position="602"/>
    </location>
</feature>
<dbReference type="Gene3D" id="3.20.20.80">
    <property type="entry name" value="Glycosidases"/>
    <property type="match status" value="1"/>
</dbReference>
<organism evidence="5 6">
    <name type="scientific">Ruthenibacterium intestinale</name>
    <dbReference type="NCBI Taxonomy" id="3133163"/>
    <lineage>
        <taxon>Bacteria</taxon>
        <taxon>Bacillati</taxon>
        <taxon>Bacillota</taxon>
        <taxon>Clostridia</taxon>
        <taxon>Eubacteriales</taxon>
        <taxon>Oscillospiraceae</taxon>
        <taxon>Ruthenibacterium</taxon>
    </lineage>
</organism>